<evidence type="ECO:0000313" key="10">
    <source>
        <dbReference type="EMBL" id="MDT0447523.1"/>
    </source>
</evidence>
<dbReference type="SUPFAM" id="SSF53901">
    <property type="entry name" value="Thiolase-like"/>
    <property type="match status" value="1"/>
</dbReference>
<dbReference type="SUPFAM" id="SSF55048">
    <property type="entry name" value="Probable ACP-binding domain of malonyl-CoA ACP transacylase"/>
    <property type="match status" value="1"/>
</dbReference>
<comment type="caution">
    <text evidence="10">The sequence shown here is derived from an EMBL/GenBank/DDBJ whole genome shotgun (WGS) entry which is preliminary data.</text>
</comment>
<dbReference type="Gene3D" id="3.30.70.250">
    <property type="entry name" value="Malonyl-CoA ACP transacylase, ACP-binding"/>
    <property type="match status" value="1"/>
</dbReference>
<dbReference type="PANTHER" id="PTHR43074">
    <property type="entry name" value="OMEGA-3 POLYUNSATURATED FATTY ACID SYNTHASE PFAB-RELATED"/>
    <property type="match status" value="1"/>
</dbReference>
<dbReference type="InterPro" id="IPR016039">
    <property type="entry name" value="Thiolase-like"/>
</dbReference>
<dbReference type="InterPro" id="IPR014030">
    <property type="entry name" value="Ketoacyl_synth_N"/>
</dbReference>
<dbReference type="InterPro" id="IPR001227">
    <property type="entry name" value="Ac_transferase_dom_sf"/>
</dbReference>
<keyword evidence="4" id="KW-0045">Antibiotic biosynthesis</keyword>
<dbReference type="Pfam" id="PF02801">
    <property type="entry name" value="Ketoacyl-synt_C"/>
    <property type="match status" value="1"/>
</dbReference>
<evidence type="ECO:0000256" key="2">
    <source>
        <dbReference type="ARBA" id="ARBA00022553"/>
    </source>
</evidence>
<dbReference type="InterPro" id="IPR016036">
    <property type="entry name" value="Malonyl_transacylase_ACP-bd"/>
</dbReference>
<name>A0ABU2SF10_9ACTN</name>
<dbReference type="InterPro" id="IPR052568">
    <property type="entry name" value="PKS-FAS_Synthase"/>
</dbReference>
<organism evidence="10 11">
    <name type="scientific">Streptomyces hesseae</name>
    <dbReference type="NCBI Taxonomy" id="3075519"/>
    <lineage>
        <taxon>Bacteria</taxon>
        <taxon>Bacillati</taxon>
        <taxon>Actinomycetota</taxon>
        <taxon>Actinomycetes</taxon>
        <taxon>Kitasatosporales</taxon>
        <taxon>Streptomycetaceae</taxon>
        <taxon>Streptomyces</taxon>
    </lineage>
</organism>
<feature type="region of interest" description="Disordered" evidence="6">
    <location>
        <begin position="1855"/>
        <end position="1880"/>
    </location>
</feature>
<dbReference type="InterPro" id="IPR049552">
    <property type="entry name" value="PKS_DH_N"/>
</dbReference>
<dbReference type="Pfam" id="PF00698">
    <property type="entry name" value="Acyl_transf_1"/>
    <property type="match status" value="1"/>
</dbReference>
<keyword evidence="1" id="KW-0596">Phosphopantetheine</keyword>
<evidence type="ECO:0000256" key="6">
    <source>
        <dbReference type="SAM" id="MobiDB-lite"/>
    </source>
</evidence>
<evidence type="ECO:0000256" key="1">
    <source>
        <dbReference type="ARBA" id="ARBA00022450"/>
    </source>
</evidence>
<feature type="active site" description="Proton donor; for dehydratase activity" evidence="5">
    <location>
        <position position="1943"/>
    </location>
</feature>
<dbReference type="InterPro" id="IPR014043">
    <property type="entry name" value="Acyl_transferase_dom"/>
</dbReference>
<feature type="region of interest" description="N-terminal hotdog fold" evidence="5">
    <location>
        <begin position="1744"/>
        <end position="1871"/>
    </location>
</feature>
<feature type="compositionally biased region" description="Basic and acidic residues" evidence="6">
    <location>
        <begin position="1855"/>
        <end position="1866"/>
    </location>
</feature>
<dbReference type="SMART" id="SM00827">
    <property type="entry name" value="PKS_AT"/>
    <property type="match status" value="1"/>
</dbReference>
<accession>A0ABU2SF10</accession>
<evidence type="ECO:0000259" key="9">
    <source>
        <dbReference type="PROSITE" id="PS52019"/>
    </source>
</evidence>
<dbReference type="InterPro" id="IPR049900">
    <property type="entry name" value="PKS_mFAS_DH"/>
</dbReference>
<dbReference type="InterPro" id="IPR036291">
    <property type="entry name" value="NAD(P)-bd_dom_sf"/>
</dbReference>
<feature type="region of interest" description="C-terminal hotdog fold" evidence="5">
    <location>
        <begin position="1882"/>
        <end position="2031"/>
    </location>
</feature>
<dbReference type="Pfam" id="PF21089">
    <property type="entry name" value="PKS_DH_N"/>
    <property type="match status" value="1"/>
</dbReference>
<dbReference type="SMART" id="SM00825">
    <property type="entry name" value="PKS_KS"/>
    <property type="match status" value="1"/>
</dbReference>
<dbReference type="Pfam" id="PF08659">
    <property type="entry name" value="KR"/>
    <property type="match status" value="1"/>
</dbReference>
<feature type="active site" description="Proton acceptor; for dehydratase activity" evidence="5">
    <location>
        <position position="1776"/>
    </location>
</feature>
<dbReference type="SUPFAM" id="SSF47336">
    <property type="entry name" value="ACP-like"/>
    <property type="match status" value="1"/>
</dbReference>
<dbReference type="InterPro" id="IPR036736">
    <property type="entry name" value="ACP-like_sf"/>
</dbReference>
<dbReference type="SMART" id="SM00822">
    <property type="entry name" value="PKS_KR"/>
    <property type="match status" value="1"/>
</dbReference>
<gene>
    <name evidence="10" type="ORF">RM609_00170</name>
</gene>
<proteinExistence type="predicted"/>
<dbReference type="SUPFAM" id="SSF52151">
    <property type="entry name" value="FabD/lysophospholipase-like"/>
    <property type="match status" value="1"/>
</dbReference>
<dbReference type="SUPFAM" id="SSF51735">
    <property type="entry name" value="NAD(P)-binding Rossmann-fold domains"/>
    <property type="match status" value="1"/>
</dbReference>
<dbReference type="InterPro" id="IPR014031">
    <property type="entry name" value="Ketoacyl_synth_C"/>
</dbReference>
<dbReference type="InterPro" id="IPR042104">
    <property type="entry name" value="PKS_dehydratase_sf"/>
</dbReference>
<keyword evidence="3" id="KW-0808">Transferase</keyword>
<feature type="domain" description="Carrier" evidence="7">
    <location>
        <begin position="1113"/>
        <end position="1193"/>
    </location>
</feature>
<dbReference type="Pfam" id="PF00550">
    <property type="entry name" value="PP-binding"/>
    <property type="match status" value="1"/>
</dbReference>
<dbReference type="Gene3D" id="1.10.1200.10">
    <property type="entry name" value="ACP-like"/>
    <property type="match status" value="1"/>
</dbReference>
<dbReference type="InterPro" id="IPR006162">
    <property type="entry name" value="Ppantetheine_attach_site"/>
</dbReference>
<dbReference type="PROSITE" id="PS52004">
    <property type="entry name" value="KS3_2"/>
    <property type="match status" value="1"/>
</dbReference>
<dbReference type="Gene3D" id="3.10.129.110">
    <property type="entry name" value="Polyketide synthase dehydratase"/>
    <property type="match status" value="1"/>
</dbReference>
<dbReference type="PROSITE" id="PS00012">
    <property type="entry name" value="PHOSPHOPANTETHEINE"/>
    <property type="match status" value="1"/>
</dbReference>
<evidence type="ECO:0000256" key="5">
    <source>
        <dbReference type="PROSITE-ProRule" id="PRU01363"/>
    </source>
</evidence>
<dbReference type="InterPro" id="IPR013968">
    <property type="entry name" value="PKS_KR"/>
</dbReference>
<dbReference type="Pfam" id="PF00109">
    <property type="entry name" value="ketoacyl-synt"/>
    <property type="match status" value="1"/>
</dbReference>
<feature type="domain" description="Ketosynthase family 3 (KS3)" evidence="8">
    <location>
        <begin position="21"/>
        <end position="477"/>
    </location>
</feature>
<dbReference type="Proteomes" id="UP001180531">
    <property type="component" value="Unassembled WGS sequence"/>
</dbReference>
<evidence type="ECO:0000259" key="7">
    <source>
        <dbReference type="PROSITE" id="PS50075"/>
    </source>
</evidence>
<evidence type="ECO:0000256" key="4">
    <source>
        <dbReference type="ARBA" id="ARBA00023194"/>
    </source>
</evidence>
<evidence type="ECO:0000256" key="3">
    <source>
        <dbReference type="ARBA" id="ARBA00022679"/>
    </source>
</evidence>
<dbReference type="InterPro" id="IPR009081">
    <property type="entry name" value="PP-bd_ACP"/>
</dbReference>
<dbReference type="Gene3D" id="3.40.47.10">
    <property type="match status" value="1"/>
</dbReference>
<keyword evidence="11" id="KW-1185">Reference proteome</keyword>
<dbReference type="EMBL" id="JAVRFI010000001">
    <property type="protein sequence ID" value="MDT0447523.1"/>
    <property type="molecule type" value="Genomic_DNA"/>
</dbReference>
<feature type="region of interest" description="Disordered" evidence="6">
    <location>
        <begin position="947"/>
        <end position="975"/>
    </location>
</feature>
<evidence type="ECO:0000313" key="11">
    <source>
        <dbReference type="Proteomes" id="UP001180531"/>
    </source>
</evidence>
<protein>
    <submittedName>
        <fullName evidence="10">Beta-ketoacyl synthase N-terminal-like domain-containing protein</fullName>
    </submittedName>
</protein>
<feature type="domain" description="PKS/mFAS DH" evidence="9">
    <location>
        <begin position="1744"/>
        <end position="2031"/>
    </location>
</feature>
<dbReference type="PROSITE" id="PS50075">
    <property type="entry name" value="CARRIER"/>
    <property type="match status" value="1"/>
</dbReference>
<dbReference type="Gene3D" id="3.40.50.720">
    <property type="entry name" value="NAD(P)-binding Rossmann-like Domain"/>
    <property type="match status" value="1"/>
</dbReference>
<dbReference type="RefSeq" id="WP_311606809.1">
    <property type="nucleotide sequence ID" value="NZ_JAVRFI010000001.1"/>
</dbReference>
<dbReference type="PANTHER" id="PTHR43074:SF1">
    <property type="entry name" value="BETA-KETOACYL SYNTHASE FAMILY PROTEIN-RELATED"/>
    <property type="match status" value="1"/>
</dbReference>
<feature type="region of interest" description="Disordered" evidence="6">
    <location>
        <begin position="1"/>
        <end position="21"/>
    </location>
</feature>
<sequence length="2043" mass="215348">MRTTIEDFGEDSGDPDRRLGSDPVAIVGLSGRFPKARDIREFWDNIVAGRDCSDTVPESWWRPDRYYDPDPFAEDKTYCRRGGFLTPEIFDPLEFAMPPNTMDSTGLVQLLSLVVAKETLNDARRGRDDWCAPSRTGVVLGVCGTNSTLIPLAARLLVPEMVETMLAVGVPEAQAKEIVRARLAALPPWTEDSFPGILANVVSGRVANRLDLGAANHTVDAACASSLAAVRCAVDELISRRADAMLTGGCDADNSIVSFMCFSKTPALSLTGTVRPFDAEADGTLVGEGIGMLALRRLADAERDGDRIYAVLKGLGGSSDGNAQSIYAPCGAGQTAALRRAYADAGCPPATVGLIEAHGTGTPAGDEVELTALNDLLTTPDDRHFVAVGSVKSQIGHTKAAAGAAGLIKAALALHHKVLPPTINVTTPHAQAVRQDGALYVNTTARPWVRDLSGTARRAGVSAFGFGGVNYHAVLEEHQGPLTEREYALHDTPSAYLWHAPDGAELLLRLERGDPPDPGPAPASHARLGFVATGRPEYEELLALAVARLRDHPGDDTWHHPSGIRYRTRALPPGARTGALFAGQGSQYPDMGLRAALALPPVRAAFDAANARFPAADSLARAVFPPPGTGDATLHGERLRRTSHAQPAIGALSTGQYRYLRELGFAPHGLLGHSFGELTALWAAGVLDDDTFTALAHARGQAMARPPGPGHGPGAMAAARMSRDELAGLLAAHPQLMVCNHNAPDEQTVGGPTAAVRHFTDECAAHGLPVRLLPVAAAFHTPHIAHAAGEFAAACAEAAFAPPALPVHANTAGASYGDDADANRRTLVEQLLRPVDFAARLEEMYADGIRVFVEFGPRRILTGLVERTLGADRVEAIACDAGPGTDACAALKRAAVHLAVLGLPLTGIDRYTAPPRPERGTPSRVARRLDGPFFAVEKLRGAYEELPARHSAAGERAEPESPPAPYTPAARAEETEPLTRAATDHLAAHARYMDSEVRTTEQLGALLARGAAAGRMDASLLAAVQAIAAHSMALGETHARAAEAISGLLRPPEQDDPPVPVPAAADTAVAAPRPDAGPQDGSPLAEGRSALAELWAVQQGEAAATGTMDVGTVDPDEVERSFRAVIAEKTGYDVDMIEPDMDIQADLGIDSLKQVEIGAEMWRRYPVIARSDMYRFSEARTVRELTAIAQDIITDPKPRLISPMVGTSLGSAWVTPADLPAVDVRDRAYPERPHALLIDDAGGLGRLLTDALTTRGWSVSRLALPGTGTGTGTETPRLTDWEEDTLTARLAELLADGTRLDLCVLPVSREAGARDGTDADGTGDDGTDTAADRVITRLRHAILVAKHTRPALEAAARTGTRAGLVAVTRLDGALGYAGSGGDTAAALAGGLGGLVKTLALEATTLFCRALDLAPGLSDEEAGAAFAAELADLAGDVREVGVDATGRRTPRVSHTPWPRTPTAATDIELAEDDVLLATGGAGGITAWCVEELARAHRCGCVLLGRTPLTDEPGWAAALGSPEELRAALEARARDAGEDPGEEPARTRVEDALGLLVRQRGIRTFLDTLRSYGAEAAYVAADVRDPDAVATALAPYAARITGVLHGAGVLRDRPLAEADPDGIAAVVDTKPAGLRNVLATLDAARLRHLVLFTSVTGVWGNLRQADYALANEALNRFGCAWQAAHPHCRVVPVAFGPWTEGMAADLHQLFTEVGVPVLSREEGCARFLELMAPGRGGGVALVGPTVPLFQRADLLPDAGLTAHRVLTGLGEEPVLRAHRVAGVPILPMTAAVGWALGTVERVHGGARPVVECRDVRIAQAITFPPGHPERFRVRLARDARPAVVPFVHVSVDDAGEQGKPRFEGRFRPADGPGEAPVTSLPPYTFTDEPHSGYRDGRLFHGTALNGLRNVLDEAPGHLVITARMPDPAFAHGAFAGRLYSPALADLLMQGALLALLALAGGEEIPVPVSVERLELFGPLPDDEPFVITVDVDEAPSPTTFFSQCVLTACAPDGRIHQRWSGVRMVWIEPAALADGIATRGTAGRK</sequence>
<dbReference type="CDD" id="cd00833">
    <property type="entry name" value="PKS"/>
    <property type="match status" value="1"/>
</dbReference>
<dbReference type="InterPro" id="IPR057326">
    <property type="entry name" value="KR_dom"/>
</dbReference>
<feature type="compositionally biased region" description="Basic and acidic residues" evidence="6">
    <location>
        <begin position="947"/>
        <end position="959"/>
    </location>
</feature>
<dbReference type="PROSITE" id="PS52019">
    <property type="entry name" value="PKS_MFAS_DH"/>
    <property type="match status" value="1"/>
</dbReference>
<dbReference type="Gene3D" id="3.40.366.10">
    <property type="entry name" value="Malonyl-Coenzyme A Acyl Carrier Protein, domain 2"/>
    <property type="match status" value="1"/>
</dbReference>
<dbReference type="InterPro" id="IPR020841">
    <property type="entry name" value="PKS_Beta-ketoAc_synthase_dom"/>
</dbReference>
<evidence type="ECO:0000259" key="8">
    <source>
        <dbReference type="PROSITE" id="PS52004"/>
    </source>
</evidence>
<dbReference type="InterPro" id="IPR016035">
    <property type="entry name" value="Acyl_Trfase/lysoPLipase"/>
</dbReference>
<reference evidence="10" key="1">
    <citation type="submission" date="2024-05" db="EMBL/GenBank/DDBJ databases">
        <title>30 novel species of actinomycetes from the DSMZ collection.</title>
        <authorList>
            <person name="Nouioui I."/>
        </authorList>
    </citation>
    <scope>NUCLEOTIDE SEQUENCE</scope>
    <source>
        <strain evidence="10">DSM 40473</strain>
    </source>
</reference>
<keyword evidence="2" id="KW-0597">Phosphoprotein</keyword>